<dbReference type="Gene3D" id="1.10.287.820">
    <property type="entry name" value="Acid-sensing ion channel domain"/>
    <property type="match status" value="1"/>
</dbReference>
<dbReference type="GO" id="GO:0015280">
    <property type="term" value="F:ligand-gated sodium channel activity"/>
    <property type="evidence" value="ECO:0007669"/>
    <property type="project" value="TreeGrafter"/>
</dbReference>
<feature type="transmembrane region" description="Helical" evidence="12">
    <location>
        <begin position="32"/>
        <end position="53"/>
    </location>
</feature>
<evidence type="ECO:0000256" key="12">
    <source>
        <dbReference type="SAM" id="Phobius"/>
    </source>
</evidence>
<evidence type="ECO:0000256" key="2">
    <source>
        <dbReference type="ARBA" id="ARBA00022448"/>
    </source>
</evidence>
<name>A0A8J9ZDM2_BRALA</name>
<accession>A0A8J9ZDM2</accession>
<keyword evidence="6" id="KW-0915">Sodium</keyword>
<dbReference type="EMBL" id="OV696687">
    <property type="protein sequence ID" value="CAH1252658.1"/>
    <property type="molecule type" value="Genomic_DNA"/>
</dbReference>
<dbReference type="PANTHER" id="PTHR11690">
    <property type="entry name" value="AMILORIDE-SENSITIVE SODIUM CHANNEL-RELATED"/>
    <property type="match status" value="1"/>
</dbReference>
<gene>
    <name evidence="13" type="primary">ASIC3</name>
    <name evidence="13" type="ORF">BLAG_LOCUS12673</name>
</gene>
<sequence length="428" mass="48306">MSPEDEKESPEKEFAGNTTLHGLNRIVIAPSIYFRVLWVLAILCSYAGFAYMFSSMIVDYFSYDTITDTKLKFTDALPFPAVTICNMNKFDANKLKLVEWSFLSPYLFGAQYDIATLLANGIQPDETINSTLTNVTEDIVFQNGFDVNPDRMSLCFWKAEGCTYLEEYTENFFTGGNSEVGLKVLVHDQDEPPIIDTQGIALAPGNHAFISVKRTVYENHVPPWGVCQDLQLEYYDTYTLPACYLECRSKHIVANCRCRPFYLPGTAPSCDPTMMYTCVRDVLAQVTRGELGCNCPVPCSLTKYSTSVSYAGWPNKLTEEHISTQYGIDPAYMAENGVVFSVFYEELNYQKIRQLKAMDEGQLASNIGGMMGLFIGASVLSILEVWEYLWQRVKGLLRRNRRPPVNDDKSTAYDLEKGTTFNNTSLNK</sequence>
<dbReference type="Proteomes" id="UP000838412">
    <property type="component" value="Chromosome 2"/>
</dbReference>
<evidence type="ECO:0000256" key="11">
    <source>
        <dbReference type="RuleBase" id="RU000679"/>
    </source>
</evidence>
<evidence type="ECO:0000313" key="13">
    <source>
        <dbReference type="EMBL" id="CAH1252658.1"/>
    </source>
</evidence>
<evidence type="ECO:0000256" key="5">
    <source>
        <dbReference type="ARBA" id="ARBA00022989"/>
    </source>
</evidence>
<evidence type="ECO:0000256" key="9">
    <source>
        <dbReference type="ARBA" id="ARBA00023201"/>
    </source>
</evidence>
<evidence type="ECO:0000313" key="14">
    <source>
        <dbReference type="Proteomes" id="UP000838412"/>
    </source>
</evidence>
<evidence type="ECO:0000256" key="1">
    <source>
        <dbReference type="ARBA" id="ARBA00004141"/>
    </source>
</evidence>
<dbReference type="PROSITE" id="PS01206">
    <property type="entry name" value="ASC"/>
    <property type="match status" value="1"/>
</dbReference>
<evidence type="ECO:0000256" key="3">
    <source>
        <dbReference type="ARBA" id="ARBA00022461"/>
    </source>
</evidence>
<dbReference type="InterPro" id="IPR001873">
    <property type="entry name" value="ENaC"/>
</dbReference>
<organism evidence="13 14">
    <name type="scientific">Branchiostoma lanceolatum</name>
    <name type="common">Common lancelet</name>
    <name type="synonym">Amphioxus lanceolatum</name>
    <dbReference type="NCBI Taxonomy" id="7740"/>
    <lineage>
        <taxon>Eukaryota</taxon>
        <taxon>Metazoa</taxon>
        <taxon>Chordata</taxon>
        <taxon>Cephalochordata</taxon>
        <taxon>Leptocardii</taxon>
        <taxon>Amphioxiformes</taxon>
        <taxon>Branchiostomatidae</taxon>
        <taxon>Branchiostoma</taxon>
    </lineage>
</organism>
<dbReference type="InterPro" id="IPR020903">
    <property type="entry name" value="ENaC_CS"/>
</dbReference>
<comment type="similarity">
    <text evidence="11">Belongs to the amiloride-sensitive sodium channel (TC 1.A.6) family.</text>
</comment>
<comment type="subcellular location">
    <subcellularLocation>
        <location evidence="1">Membrane</location>
        <topology evidence="1">Multi-pass membrane protein</topology>
    </subcellularLocation>
</comment>
<dbReference type="Pfam" id="PF00858">
    <property type="entry name" value="ASC"/>
    <property type="match status" value="2"/>
</dbReference>
<keyword evidence="10 11" id="KW-0407">Ion channel</keyword>
<dbReference type="GO" id="GO:0005886">
    <property type="term" value="C:plasma membrane"/>
    <property type="evidence" value="ECO:0007669"/>
    <property type="project" value="TreeGrafter"/>
</dbReference>
<dbReference type="Gene3D" id="1.10.287.770">
    <property type="entry name" value="YojJ-like"/>
    <property type="match status" value="1"/>
</dbReference>
<evidence type="ECO:0000256" key="8">
    <source>
        <dbReference type="ARBA" id="ARBA00023136"/>
    </source>
</evidence>
<dbReference type="OrthoDB" id="5874059at2759"/>
<reference evidence="13" key="1">
    <citation type="submission" date="2022-01" db="EMBL/GenBank/DDBJ databases">
        <authorList>
            <person name="Braso-Vives M."/>
        </authorList>
    </citation>
    <scope>NUCLEOTIDE SEQUENCE</scope>
</reference>
<keyword evidence="4 11" id="KW-0812">Transmembrane</keyword>
<evidence type="ECO:0000256" key="7">
    <source>
        <dbReference type="ARBA" id="ARBA00023065"/>
    </source>
</evidence>
<proteinExistence type="inferred from homology"/>
<evidence type="ECO:0000256" key="6">
    <source>
        <dbReference type="ARBA" id="ARBA00023053"/>
    </source>
</evidence>
<keyword evidence="8 12" id="KW-0472">Membrane</keyword>
<protein>
    <submittedName>
        <fullName evidence="13">ASIC3 protein</fullName>
    </submittedName>
</protein>
<keyword evidence="7 11" id="KW-0406">Ion transport</keyword>
<dbReference type="AlphaFoldDB" id="A0A8J9ZDM2"/>
<keyword evidence="5 12" id="KW-1133">Transmembrane helix</keyword>
<dbReference type="PANTHER" id="PTHR11690:SF286">
    <property type="entry name" value="ACID-SENSING ION CHANNEL 5"/>
    <property type="match status" value="1"/>
</dbReference>
<keyword evidence="9 11" id="KW-0739">Sodium transport</keyword>
<evidence type="ECO:0000256" key="4">
    <source>
        <dbReference type="ARBA" id="ARBA00022692"/>
    </source>
</evidence>
<evidence type="ECO:0000256" key="10">
    <source>
        <dbReference type="ARBA" id="ARBA00023303"/>
    </source>
</evidence>
<keyword evidence="3 11" id="KW-0894">Sodium channel</keyword>
<keyword evidence="2 11" id="KW-0813">Transport</keyword>
<feature type="transmembrane region" description="Helical" evidence="12">
    <location>
        <begin position="363"/>
        <end position="383"/>
    </location>
</feature>
<keyword evidence="14" id="KW-1185">Reference proteome</keyword>